<dbReference type="GO" id="GO:0000278">
    <property type="term" value="P:mitotic cell cycle"/>
    <property type="evidence" value="ECO:0007669"/>
    <property type="project" value="TreeGrafter"/>
</dbReference>
<dbReference type="GO" id="GO:0003677">
    <property type="term" value="F:DNA binding"/>
    <property type="evidence" value="ECO:0007669"/>
    <property type="project" value="UniProtKB-KW"/>
</dbReference>
<dbReference type="PANTHER" id="PTHR46904:SF1">
    <property type="entry name" value="CENTROMERE PROTEIN T"/>
    <property type="match status" value="1"/>
</dbReference>
<feature type="compositionally biased region" description="Basic residues" evidence="2">
    <location>
        <begin position="59"/>
        <end position="75"/>
    </location>
</feature>
<dbReference type="GO" id="GO:0007059">
    <property type="term" value="P:chromosome segregation"/>
    <property type="evidence" value="ECO:0007669"/>
    <property type="project" value="TreeGrafter"/>
</dbReference>
<proteinExistence type="predicted"/>
<gene>
    <name evidence="4" type="ORF">CR201_G0015136</name>
</gene>
<keyword evidence="1" id="KW-0238">DNA-binding</keyword>
<comment type="caution">
    <text evidence="4">The sequence shown here is derived from an EMBL/GenBank/DDBJ whole genome shotgun (WGS) entry which is preliminary data.</text>
</comment>
<evidence type="ECO:0000259" key="3">
    <source>
        <dbReference type="Pfam" id="PF16171"/>
    </source>
</evidence>
<dbReference type="EMBL" id="NDHI03003408">
    <property type="protein sequence ID" value="PNJ61359.1"/>
    <property type="molecule type" value="Genomic_DNA"/>
</dbReference>
<organism evidence="4">
    <name type="scientific">Pongo abelii</name>
    <name type="common">Sumatran orangutan</name>
    <name type="synonym">Pongo pygmaeus abelii</name>
    <dbReference type="NCBI Taxonomy" id="9601"/>
    <lineage>
        <taxon>Eukaryota</taxon>
        <taxon>Metazoa</taxon>
        <taxon>Chordata</taxon>
        <taxon>Craniata</taxon>
        <taxon>Vertebrata</taxon>
        <taxon>Euteleostomi</taxon>
        <taxon>Mammalia</taxon>
        <taxon>Eutheria</taxon>
        <taxon>Euarchontoglires</taxon>
        <taxon>Primates</taxon>
        <taxon>Haplorrhini</taxon>
        <taxon>Catarrhini</taxon>
        <taxon>Hominidae</taxon>
        <taxon>Pongo</taxon>
    </lineage>
</organism>
<evidence type="ECO:0000313" key="4">
    <source>
        <dbReference type="EMBL" id="PNJ61359.1"/>
    </source>
</evidence>
<dbReference type="PANTHER" id="PTHR46904">
    <property type="entry name" value="CENTROMERE PROTEIN T"/>
    <property type="match status" value="1"/>
</dbReference>
<evidence type="ECO:0000256" key="2">
    <source>
        <dbReference type="SAM" id="MobiDB-lite"/>
    </source>
</evidence>
<reference evidence="4" key="1">
    <citation type="submission" date="2017-12" db="EMBL/GenBank/DDBJ databases">
        <title>High-resolution comparative analysis of great ape genomes.</title>
        <authorList>
            <person name="Pollen A."/>
            <person name="Hastie A."/>
            <person name="Hormozdiari F."/>
            <person name="Dougherty M."/>
            <person name="Liu R."/>
            <person name="Chaisson M."/>
            <person name="Hoppe E."/>
            <person name="Hill C."/>
            <person name="Pang A."/>
            <person name="Hillier L."/>
            <person name="Baker C."/>
            <person name="Armstrong J."/>
            <person name="Shendure J."/>
            <person name="Paten B."/>
            <person name="Wilson R."/>
            <person name="Chao H."/>
            <person name="Schneider V."/>
            <person name="Ventura M."/>
            <person name="Kronenberg Z."/>
            <person name="Murali S."/>
            <person name="Gordon D."/>
            <person name="Cantsilieris S."/>
            <person name="Munson K."/>
            <person name="Nelson B."/>
            <person name="Raja A."/>
            <person name="Underwood J."/>
            <person name="Diekhans M."/>
            <person name="Fiddes I."/>
            <person name="Haussler D."/>
            <person name="Eichler E."/>
        </authorList>
    </citation>
    <scope>NUCLEOTIDE SEQUENCE [LARGE SCALE GENOMIC DNA]</scope>
    <source>
        <strain evidence="4">Susie</strain>
    </source>
</reference>
<feature type="domain" description="Centromere kinetochore component CENP-T N-terminal" evidence="3">
    <location>
        <begin position="1"/>
        <end position="71"/>
    </location>
</feature>
<evidence type="ECO:0000256" key="1">
    <source>
        <dbReference type="ARBA" id="ARBA00023125"/>
    </source>
</evidence>
<name>A0A2J8VV02_PONAB</name>
<feature type="compositionally biased region" description="Basic and acidic residues" evidence="2">
    <location>
        <begin position="18"/>
        <end position="27"/>
    </location>
</feature>
<accession>A0A2J8VV02</accession>
<protein>
    <submittedName>
        <fullName evidence="4">CENPT isoform 16</fullName>
    </submittedName>
</protein>
<sequence>MADHNPDSDPTPRTLLRRVLDTADPRTPRRPRSARAGARRALLEMASSRRLSGQTRTIARGRSRGARPTLRKSQGKRTDWLLGAFADSLLADRPMFRPVGTWRNRHLGRC</sequence>
<dbReference type="InterPro" id="IPR028255">
    <property type="entry name" value="CENP-T"/>
</dbReference>
<feature type="region of interest" description="Disordered" evidence="2">
    <location>
        <begin position="1"/>
        <end position="76"/>
    </location>
</feature>
<dbReference type="GO" id="GO:0051382">
    <property type="term" value="P:kinetochore assembly"/>
    <property type="evidence" value="ECO:0007669"/>
    <property type="project" value="InterPro"/>
</dbReference>
<dbReference type="Pfam" id="PF16171">
    <property type="entry name" value="CENP-T_N"/>
    <property type="match status" value="1"/>
</dbReference>
<dbReference type="GO" id="GO:0000776">
    <property type="term" value="C:kinetochore"/>
    <property type="evidence" value="ECO:0007669"/>
    <property type="project" value="InterPro"/>
</dbReference>
<dbReference type="InterPro" id="IPR032373">
    <property type="entry name" value="CENP-T_N"/>
</dbReference>
<dbReference type="AlphaFoldDB" id="A0A2J8VV02"/>